<dbReference type="InterPro" id="IPR011235">
    <property type="entry name" value="MepB-like"/>
</dbReference>
<gene>
    <name evidence="1" type="ORF">LEP1GSC179_2195</name>
</gene>
<protein>
    <submittedName>
        <fullName evidence="1">MepB protein</fullName>
    </submittedName>
</protein>
<name>A0A0E2BIK9_9LEPT</name>
<dbReference type="Proteomes" id="UP000006329">
    <property type="component" value="Unassembled WGS sequence"/>
</dbReference>
<evidence type="ECO:0000313" key="1">
    <source>
        <dbReference type="EMBL" id="EKO35171.1"/>
    </source>
</evidence>
<dbReference type="Gene3D" id="3.40.1350.140">
    <property type="entry name" value="MepB-like"/>
    <property type="match status" value="1"/>
</dbReference>
<comment type="caution">
    <text evidence="1">The sequence shown here is derived from an EMBL/GenBank/DDBJ whole genome shotgun (WGS) entry which is preliminary data.</text>
</comment>
<proteinExistence type="predicted"/>
<dbReference type="EMBL" id="AHON02000018">
    <property type="protein sequence ID" value="EKO35171.1"/>
    <property type="molecule type" value="Genomic_DNA"/>
</dbReference>
<dbReference type="Pfam" id="PF08877">
    <property type="entry name" value="MepB-like"/>
    <property type="match status" value="1"/>
</dbReference>
<dbReference type="RefSeq" id="WP_004484407.1">
    <property type="nucleotide sequence ID" value="NZ_AHON02000018.1"/>
</dbReference>
<reference evidence="1" key="1">
    <citation type="submission" date="2012-10" db="EMBL/GenBank/DDBJ databases">
        <authorList>
            <person name="Harkins D.M."/>
            <person name="Durkin A.S."/>
            <person name="Brinkac L.M."/>
            <person name="Haft D.H."/>
            <person name="Selengut J.D."/>
            <person name="Sanka R."/>
            <person name="DePew J."/>
            <person name="Purushe J."/>
            <person name="Matthias M.A."/>
            <person name="Vinetz J.M."/>
            <person name="Sutton G.G."/>
            <person name="Nierman W.C."/>
            <person name="Fouts D.E."/>
        </authorList>
    </citation>
    <scope>NUCLEOTIDE SEQUENCE [LARGE SCALE GENOMIC DNA]</scope>
    <source>
        <strain evidence="1">MOR084</strain>
    </source>
</reference>
<accession>A0A0E2BIK9</accession>
<evidence type="ECO:0000313" key="2">
    <source>
        <dbReference type="Proteomes" id="UP000006329"/>
    </source>
</evidence>
<keyword evidence="2" id="KW-1185">Reference proteome</keyword>
<dbReference type="AlphaFoldDB" id="A0A0E2BIK9"/>
<sequence>MSNSPSKVKMKKNFYKDTILPETLEKIRKRIFEPSDFQLKNPFAEKESSEYGACSFELNHLRITFRIAKVTPTKIGQFVTLWKRSSQGPIEPFHIQDDVDFFMIHTNHKNRSGQFVFPKQVLFEKGIVSGKKEGKRGFRVYPSWDKPTNKQALQTQKWQLAYFLENQTNKTVVVENLKKFLNSEK</sequence>
<dbReference type="InterPro" id="IPR038231">
    <property type="entry name" value="MepB-like_sf"/>
</dbReference>
<organism evidence="1 2">
    <name type="scientific">Leptospira santarosai str. MOR084</name>
    <dbReference type="NCBI Taxonomy" id="1049984"/>
    <lineage>
        <taxon>Bacteria</taxon>
        <taxon>Pseudomonadati</taxon>
        <taxon>Spirochaetota</taxon>
        <taxon>Spirochaetia</taxon>
        <taxon>Leptospirales</taxon>
        <taxon>Leptospiraceae</taxon>
        <taxon>Leptospira</taxon>
    </lineage>
</organism>
<dbReference type="PIRSF" id="PIRSF032285">
    <property type="entry name" value="UCP032285"/>
    <property type="match status" value="1"/>
</dbReference>